<evidence type="ECO:0000313" key="10">
    <source>
        <dbReference type="Proteomes" id="UP000318212"/>
    </source>
</evidence>
<dbReference type="GO" id="GO:0006974">
    <property type="term" value="P:DNA damage response"/>
    <property type="evidence" value="ECO:0007669"/>
    <property type="project" value="TreeGrafter"/>
</dbReference>
<dbReference type="SUPFAM" id="SSF51197">
    <property type="entry name" value="Clavaminate synthase-like"/>
    <property type="match status" value="1"/>
</dbReference>
<dbReference type="NCBIfam" id="NF003974">
    <property type="entry name" value="PRK05467.1-3"/>
    <property type="match status" value="1"/>
</dbReference>
<evidence type="ECO:0000256" key="6">
    <source>
        <dbReference type="ARBA" id="ARBA00023004"/>
    </source>
</evidence>
<evidence type="ECO:0000259" key="8">
    <source>
        <dbReference type="PROSITE" id="PS51471"/>
    </source>
</evidence>
<dbReference type="Proteomes" id="UP000318212">
    <property type="component" value="Unassembled WGS sequence"/>
</dbReference>
<evidence type="ECO:0000256" key="1">
    <source>
        <dbReference type="ARBA" id="ARBA00001961"/>
    </source>
</evidence>
<reference evidence="9 10" key="1">
    <citation type="submission" date="2019-06" db="EMBL/GenBank/DDBJ databases">
        <title>Lysobacter alkalisoli sp. nov. isolated from saline soil.</title>
        <authorList>
            <person name="Sun J.-Q."/>
            <person name="Xu L."/>
        </authorList>
    </citation>
    <scope>NUCLEOTIDE SEQUENCE [LARGE SCALE GENOMIC DNA]</scope>
    <source>
        <strain evidence="9 10">JCM 31130</strain>
    </source>
</reference>
<keyword evidence="5 7" id="KW-0560">Oxidoreductase</keyword>
<sequence length="238" mass="26450">MPIMGPPLPPSPSMIRVLSNVLNAAELQAVRELLPQVGFNDGRVTNPGSEVKHNLQAPQEDPANARIAQLVRDALFRNPDLRSYAQPRTMARTTVVRYEPGMDYGWHVDEALFPSQPPIRSDLSCTIFLNEPADYEGGALTMQLGAQELAYKLDPGCAILYPSTTIHRVTPVTRGVRIAAITWLHSWIADAGRRELMIQIDEARALAARGVASAEQKQRLQVLLESLRSNLFRMWSDT</sequence>
<dbReference type="InterPro" id="IPR044862">
    <property type="entry name" value="Pro_4_hyd_alph_FE2OG_OXY"/>
</dbReference>
<dbReference type="InterPro" id="IPR023550">
    <property type="entry name" value="PKHD_hydroxylase"/>
</dbReference>
<name>A0A508A9U8_9GAMM</name>
<dbReference type="PROSITE" id="PS51471">
    <property type="entry name" value="FE2OG_OXY"/>
    <property type="match status" value="1"/>
</dbReference>
<comment type="caution">
    <text evidence="9">The sequence shown here is derived from an EMBL/GenBank/DDBJ whole genome shotgun (WGS) entry which is preliminary data.</text>
</comment>
<dbReference type="SMART" id="SM00702">
    <property type="entry name" value="P4Hc"/>
    <property type="match status" value="1"/>
</dbReference>
<dbReference type="GO" id="GO:0031418">
    <property type="term" value="F:L-ascorbic acid binding"/>
    <property type="evidence" value="ECO:0007669"/>
    <property type="project" value="UniProtKB-KW"/>
</dbReference>
<proteinExistence type="inferred from homology"/>
<keyword evidence="10" id="KW-1185">Reference proteome</keyword>
<keyword evidence="3 7" id="KW-0847">Vitamin C</keyword>
<evidence type="ECO:0000256" key="7">
    <source>
        <dbReference type="HAMAP-Rule" id="MF_00657"/>
    </source>
</evidence>
<comment type="cofactor">
    <cofactor evidence="7">
        <name>Fe(2+)</name>
        <dbReference type="ChEBI" id="CHEBI:29033"/>
    </cofactor>
    <text evidence="7">Binds 1 Fe(2+) ion per subunit.</text>
</comment>
<dbReference type="HAMAP" id="MF_00657">
    <property type="entry name" value="Hydroxyl_YbiX"/>
    <property type="match status" value="1"/>
</dbReference>
<dbReference type="PANTHER" id="PTHR41536:SF1">
    <property type="entry name" value="PKHD-TYPE HYDROXYLASE YBIX"/>
    <property type="match status" value="1"/>
</dbReference>
<evidence type="ECO:0000256" key="5">
    <source>
        <dbReference type="ARBA" id="ARBA00023002"/>
    </source>
</evidence>
<dbReference type="GO" id="GO:0016706">
    <property type="term" value="F:2-oxoglutarate-dependent dioxygenase activity"/>
    <property type="evidence" value="ECO:0007669"/>
    <property type="project" value="UniProtKB-UniRule"/>
</dbReference>
<evidence type="ECO:0000313" key="9">
    <source>
        <dbReference type="EMBL" id="TQD45673.1"/>
    </source>
</evidence>
<protein>
    <submittedName>
        <fullName evidence="9">Fe2+-dependent dioxygenase</fullName>
    </submittedName>
</protein>
<dbReference type="InterPro" id="IPR005123">
    <property type="entry name" value="Oxoglu/Fe-dep_dioxygenase_dom"/>
</dbReference>
<dbReference type="AlphaFoldDB" id="A0A508A9U8"/>
<comment type="cofactor">
    <cofactor evidence="1 7">
        <name>L-ascorbate</name>
        <dbReference type="ChEBI" id="CHEBI:38290"/>
    </cofactor>
</comment>
<dbReference type="EMBL" id="VICE01000071">
    <property type="protein sequence ID" value="TQD45673.1"/>
    <property type="molecule type" value="Genomic_DNA"/>
</dbReference>
<keyword evidence="2 7" id="KW-0479">Metal-binding</keyword>
<feature type="binding site" evidence="7">
    <location>
        <position position="107"/>
    </location>
    <ligand>
        <name>Fe cation</name>
        <dbReference type="ChEBI" id="CHEBI:24875"/>
    </ligand>
</feature>
<dbReference type="GO" id="GO:0006879">
    <property type="term" value="P:intracellular iron ion homeostasis"/>
    <property type="evidence" value="ECO:0007669"/>
    <property type="project" value="TreeGrafter"/>
</dbReference>
<feature type="binding site" evidence="7">
    <location>
        <position position="177"/>
    </location>
    <ligand>
        <name>2-oxoglutarate</name>
        <dbReference type="ChEBI" id="CHEBI:16810"/>
    </ligand>
</feature>
<evidence type="ECO:0000256" key="3">
    <source>
        <dbReference type="ARBA" id="ARBA00022896"/>
    </source>
</evidence>
<dbReference type="Gene3D" id="2.60.120.620">
    <property type="entry name" value="q2cbj1_9rhob like domain"/>
    <property type="match status" value="1"/>
</dbReference>
<dbReference type="Pfam" id="PF13640">
    <property type="entry name" value="2OG-FeII_Oxy_3"/>
    <property type="match status" value="1"/>
</dbReference>
<feature type="binding site" evidence="7">
    <location>
        <position position="109"/>
    </location>
    <ligand>
        <name>Fe cation</name>
        <dbReference type="ChEBI" id="CHEBI:24875"/>
    </ligand>
</feature>
<keyword evidence="6 7" id="KW-0408">Iron</keyword>
<accession>A0A508A9U8</accession>
<dbReference type="InterPro" id="IPR006620">
    <property type="entry name" value="Pro_4_hyd_alph"/>
</dbReference>
<feature type="binding site" evidence="7">
    <location>
        <position position="167"/>
    </location>
    <ligand>
        <name>Fe cation</name>
        <dbReference type="ChEBI" id="CHEBI:24875"/>
    </ligand>
</feature>
<dbReference type="OrthoDB" id="9812472at2"/>
<feature type="domain" description="Fe2OG dioxygenase" evidence="8">
    <location>
        <begin position="87"/>
        <end position="186"/>
    </location>
</feature>
<gene>
    <name evidence="9" type="ORF">FKV25_07540</name>
</gene>
<dbReference type="PANTHER" id="PTHR41536">
    <property type="entry name" value="PKHD-TYPE HYDROXYLASE YBIX"/>
    <property type="match status" value="1"/>
</dbReference>
<keyword evidence="4 7" id="KW-0223">Dioxygenase</keyword>
<evidence type="ECO:0000256" key="2">
    <source>
        <dbReference type="ARBA" id="ARBA00022723"/>
    </source>
</evidence>
<dbReference type="GO" id="GO:0005506">
    <property type="term" value="F:iron ion binding"/>
    <property type="evidence" value="ECO:0007669"/>
    <property type="project" value="UniProtKB-UniRule"/>
</dbReference>
<evidence type="ECO:0000256" key="4">
    <source>
        <dbReference type="ARBA" id="ARBA00022964"/>
    </source>
</evidence>
<organism evidence="9 10">
    <name type="scientific">Marilutibacter aestuarii</name>
    <dbReference type="NCBI Taxonomy" id="1706195"/>
    <lineage>
        <taxon>Bacteria</taxon>
        <taxon>Pseudomonadati</taxon>
        <taxon>Pseudomonadota</taxon>
        <taxon>Gammaproteobacteria</taxon>
        <taxon>Lysobacterales</taxon>
        <taxon>Lysobacteraceae</taxon>
        <taxon>Marilutibacter</taxon>
    </lineage>
</organism>